<dbReference type="GO" id="GO:0004061">
    <property type="term" value="F:arylformamidase activity"/>
    <property type="evidence" value="ECO:0007669"/>
    <property type="project" value="InterPro"/>
</dbReference>
<keyword evidence="2" id="KW-1185">Reference proteome</keyword>
<dbReference type="PANTHER" id="PTHR31118">
    <property type="entry name" value="CYCLASE-LIKE PROTEIN 2"/>
    <property type="match status" value="1"/>
</dbReference>
<dbReference type="OrthoDB" id="7067800at2"/>
<comment type="caution">
    <text evidence="1">The sequence shown here is derived from an EMBL/GenBank/DDBJ whole genome shotgun (WGS) entry which is preliminary data.</text>
</comment>
<dbReference type="AlphaFoldDB" id="A0A2T0R083"/>
<dbReference type="InterPro" id="IPR007325">
    <property type="entry name" value="KFase/CYL"/>
</dbReference>
<protein>
    <submittedName>
        <fullName evidence="1">Kynurenine formamidase</fullName>
    </submittedName>
</protein>
<dbReference type="GO" id="GO:0019441">
    <property type="term" value="P:L-tryptophan catabolic process to kynurenine"/>
    <property type="evidence" value="ECO:0007669"/>
    <property type="project" value="InterPro"/>
</dbReference>
<accession>A0A2T0R083</accession>
<reference evidence="1 2" key="1">
    <citation type="submission" date="2018-03" db="EMBL/GenBank/DDBJ databases">
        <title>Genomic Encyclopedia of Archaeal and Bacterial Type Strains, Phase II (KMG-II): from individual species to whole genera.</title>
        <authorList>
            <person name="Goeker M."/>
        </authorList>
    </citation>
    <scope>NUCLEOTIDE SEQUENCE [LARGE SCALE GENOMIC DNA]</scope>
    <source>
        <strain evidence="1 2">DSM 19711</strain>
    </source>
</reference>
<dbReference type="Pfam" id="PF04199">
    <property type="entry name" value="Cyclase"/>
    <property type="match status" value="1"/>
</dbReference>
<dbReference type="InterPro" id="IPR037175">
    <property type="entry name" value="KFase_sf"/>
</dbReference>
<gene>
    <name evidence="1" type="ORF">CLV37_11075</name>
</gene>
<proteinExistence type="predicted"/>
<evidence type="ECO:0000313" key="2">
    <source>
        <dbReference type="Proteomes" id="UP000238083"/>
    </source>
</evidence>
<evidence type="ECO:0000313" key="1">
    <source>
        <dbReference type="EMBL" id="PRY12515.1"/>
    </source>
</evidence>
<dbReference type="SUPFAM" id="SSF102198">
    <property type="entry name" value="Putative cyclase"/>
    <property type="match status" value="1"/>
</dbReference>
<dbReference type="EMBL" id="PVZF01000010">
    <property type="protein sequence ID" value="PRY12515.1"/>
    <property type="molecule type" value="Genomic_DNA"/>
</dbReference>
<organism evidence="1 2">
    <name type="scientific">Kineococcus rhizosphaerae</name>
    <dbReference type="NCBI Taxonomy" id="559628"/>
    <lineage>
        <taxon>Bacteria</taxon>
        <taxon>Bacillati</taxon>
        <taxon>Actinomycetota</taxon>
        <taxon>Actinomycetes</taxon>
        <taxon>Kineosporiales</taxon>
        <taxon>Kineosporiaceae</taxon>
        <taxon>Kineococcus</taxon>
    </lineage>
</organism>
<dbReference type="Proteomes" id="UP000238083">
    <property type="component" value="Unassembled WGS sequence"/>
</dbReference>
<dbReference type="RefSeq" id="WP_106213294.1">
    <property type="nucleotide sequence ID" value="NZ_PVZF01000010.1"/>
</dbReference>
<name>A0A2T0R083_9ACTN</name>
<dbReference type="PANTHER" id="PTHR31118:SF12">
    <property type="entry name" value="CYCLASE-LIKE PROTEIN 2"/>
    <property type="match status" value="1"/>
</dbReference>
<sequence length="197" mass="20323">MWVDLTRPLHPGMPVFPGDPEFSARVVAGDGFRITELALGSHTGTHVDAPAHVDPDGPAIDELPLDLFAGEAVVLDVRGATAIERLPDVSGCRIVLLRSGSDETHLTVAAARALREAGVRTVGIDGPSVDAPGTLAVHRVLLGTRDDPGVLVENLTNLAALPGRVEFFAVPLALSGGDGSPVRAFARALGTLRGPGA</sequence>
<dbReference type="Gene3D" id="3.50.30.50">
    <property type="entry name" value="Putative cyclase"/>
    <property type="match status" value="1"/>
</dbReference>